<evidence type="ECO:0000313" key="2">
    <source>
        <dbReference type="Proteomes" id="UP000177943"/>
    </source>
</evidence>
<reference evidence="1 2" key="1">
    <citation type="journal article" date="2016" name="Nat. Commun.">
        <title>Thousands of microbial genomes shed light on interconnected biogeochemical processes in an aquifer system.</title>
        <authorList>
            <person name="Anantharaman K."/>
            <person name="Brown C.T."/>
            <person name="Hug L.A."/>
            <person name="Sharon I."/>
            <person name="Castelle C.J."/>
            <person name="Probst A.J."/>
            <person name="Thomas B.C."/>
            <person name="Singh A."/>
            <person name="Wilkins M.J."/>
            <person name="Karaoz U."/>
            <person name="Brodie E.L."/>
            <person name="Williams K.H."/>
            <person name="Hubbard S.S."/>
            <person name="Banfield J.F."/>
        </authorList>
    </citation>
    <scope>NUCLEOTIDE SEQUENCE [LARGE SCALE GENOMIC DNA]</scope>
</reference>
<protein>
    <submittedName>
        <fullName evidence="1">Uncharacterized protein</fullName>
    </submittedName>
</protein>
<gene>
    <name evidence="1" type="ORF">A3D56_01550</name>
</gene>
<proteinExistence type="predicted"/>
<evidence type="ECO:0000313" key="1">
    <source>
        <dbReference type="EMBL" id="OHA27883.1"/>
    </source>
</evidence>
<dbReference type="EMBL" id="MHRP01000004">
    <property type="protein sequence ID" value="OHA27883.1"/>
    <property type="molecule type" value="Genomic_DNA"/>
</dbReference>
<dbReference type="Proteomes" id="UP000177943">
    <property type="component" value="Unassembled WGS sequence"/>
</dbReference>
<organism evidence="1 2">
    <name type="scientific">Candidatus Taylorbacteria bacterium RIFCSPHIGHO2_02_FULL_45_35</name>
    <dbReference type="NCBI Taxonomy" id="1802311"/>
    <lineage>
        <taxon>Bacteria</taxon>
        <taxon>Candidatus Tayloriibacteriota</taxon>
    </lineage>
</organism>
<sequence length="187" mass="20963">MKISLIGPTNIDNLSKATGRSVAEIETLAAEIGRELAIGGHELTTMYNYGGMLKVAGDAYRKAGGKLRMLYTRNDFDWETVPYLSNLAFADIQLETKDWHELLWTLITKTDVVLCVGLSSGVFTEMGYMNWNFQEKKGAKALVGIKELIRGGEFPIELTLQMRDFARVVPFSELKTESLKNIVHKVK</sequence>
<accession>A0A1G2MVK1</accession>
<name>A0A1G2MVK1_9BACT</name>
<comment type="caution">
    <text evidence="1">The sequence shown here is derived from an EMBL/GenBank/DDBJ whole genome shotgun (WGS) entry which is preliminary data.</text>
</comment>
<dbReference type="AlphaFoldDB" id="A0A1G2MVK1"/>